<organism evidence="1 2">
    <name type="scientific">Teladorsagia circumcincta</name>
    <name type="common">Brown stomach worm</name>
    <name type="synonym">Ostertagia circumcincta</name>
    <dbReference type="NCBI Taxonomy" id="45464"/>
    <lineage>
        <taxon>Eukaryota</taxon>
        <taxon>Metazoa</taxon>
        <taxon>Ecdysozoa</taxon>
        <taxon>Nematoda</taxon>
        <taxon>Chromadorea</taxon>
        <taxon>Rhabditida</taxon>
        <taxon>Rhabditina</taxon>
        <taxon>Rhabditomorpha</taxon>
        <taxon>Strongyloidea</taxon>
        <taxon>Trichostrongylidae</taxon>
        <taxon>Teladorsagia</taxon>
    </lineage>
</organism>
<name>A0A2G9TPP4_TELCI</name>
<dbReference type="AlphaFoldDB" id="A0A2G9TPP4"/>
<dbReference type="EMBL" id="KZ356610">
    <property type="protein sequence ID" value="PIO59905.1"/>
    <property type="molecule type" value="Genomic_DNA"/>
</dbReference>
<reference evidence="1 2" key="1">
    <citation type="submission" date="2015-09" db="EMBL/GenBank/DDBJ databases">
        <title>Draft genome of the parasitic nematode Teladorsagia circumcincta isolate WARC Sus (inbred).</title>
        <authorList>
            <person name="Mitreva M."/>
        </authorList>
    </citation>
    <scope>NUCLEOTIDE SEQUENCE [LARGE SCALE GENOMIC DNA]</scope>
    <source>
        <strain evidence="1 2">S</strain>
    </source>
</reference>
<proteinExistence type="predicted"/>
<keyword evidence="2" id="KW-1185">Reference proteome</keyword>
<accession>A0A2G9TPP4</accession>
<sequence>MRQDDIERVAADQLNQLYHYRESLIDLRTCITDEGEQNTLNFQQHMNAAVANLQATLDTALLAMKQ</sequence>
<dbReference type="Proteomes" id="UP000230423">
    <property type="component" value="Unassembled WGS sequence"/>
</dbReference>
<evidence type="ECO:0000313" key="1">
    <source>
        <dbReference type="EMBL" id="PIO59905.1"/>
    </source>
</evidence>
<evidence type="ECO:0000313" key="2">
    <source>
        <dbReference type="Proteomes" id="UP000230423"/>
    </source>
</evidence>
<protein>
    <submittedName>
        <fullName evidence="1">Uncharacterized protein</fullName>
    </submittedName>
</protein>
<gene>
    <name evidence="1" type="ORF">TELCIR_18618</name>
</gene>